<dbReference type="PANTHER" id="PTHR21452:SF4">
    <property type="entry name" value="EXPORTIN-6"/>
    <property type="match status" value="1"/>
</dbReference>
<comment type="similarity">
    <text evidence="3">Belongs to the exportin family.</text>
</comment>
<comment type="caution">
    <text evidence="8">The sequence shown here is derived from an EMBL/GenBank/DDBJ whole genome shotgun (WGS) entry which is preliminary data.</text>
</comment>
<evidence type="ECO:0000256" key="2">
    <source>
        <dbReference type="ARBA" id="ARBA00004496"/>
    </source>
</evidence>
<evidence type="ECO:0000256" key="6">
    <source>
        <dbReference type="ARBA" id="ARBA00022927"/>
    </source>
</evidence>
<keyword evidence="4" id="KW-0813">Transport</keyword>
<name>A0A813WGN3_9BILA</name>
<dbReference type="GO" id="GO:0006611">
    <property type="term" value="P:protein export from nucleus"/>
    <property type="evidence" value="ECO:0007669"/>
    <property type="project" value="InterPro"/>
</dbReference>
<dbReference type="Gene3D" id="1.25.10.10">
    <property type="entry name" value="Leucine-rich Repeat Variant"/>
    <property type="match status" value="1"/>
</dbReference>
<evidence type="ECO:0000256" key="4">
    <source>
        <dbReference type="ARBA" id="ARBA00022448"/>
    </source>
</evidence>
<keyword evidence="6" id="KW-0653">Protein transport</keyword>
<dbReference type="EMBL" id="CAJNON010000045">
    <property type="protein sequence ID" value="CAF0861069.1"/>
    <property type="molecule type" value="Genomic_DNA"/>
</dbReference>
<gene>
    <name evidence="8" type="ORF">VCS650_LOCUS7197</name>
</gene>
<evidence type="ECO:0008006" key="10">
    <source>
        <dbReference type="Google" id="ProtNLM"/>
    </source>
</evidence>
<dbReference type="InterPro" id="IPR040016">
    <property type="entry name" value="XPO6"/>
</dbReference>
<sequence>MEELTKALVDYYDPRTDLTHKQHLHEQLNKFLIDKNSWQIALTTFQQQQQNQSNVMPPLLIYFLLQVLEHSIRHRYGDQQQIRQILLWFFLHLFESLPVYVRSKLCLLIVQIVRCDNQWSIDEYFQTCYHLIETQTLIGLLLLTTTIEELGQINEDCTIKRCNQLKTTLNQHAPHIIHIIHILLKKENNQMKDPLLIKQQTLICLDRFINRLSTLPLPSELIDDLFQYTSSTWSIDALNCIHELILKQHIPRQYETILYSSLRHVIQLLLILNQNLTNTIINKITEILHSLFSLHLKRCESIENYPMFELLSGVYKFTFQQVTQDGFYACLDIWSIFIEYIKTKDENRLLNKESSFEKYSQILRSLSQELLQRIHNAQTMAENLEETTDLNDSETAIDRYRRECIDVLSKLADIPNLSSHILHSLISLLQPDIEKYKSIQKLIQTSPNDPSRQQFILNNDSIHACSQILNSFSNLLHAFSSIANTCLLDDDNNQQQNYFQTRLTLVHQFIQLITYIIHARFDLVECSSKKIHNELIHAQTRSFECVTNLISWLSQMLILYNSNQDNRRMIQELITHIIDTCTPLIDINNFDKSITISAGTLLSSIVPLTRQNLPIDQMNSIKHLIHRILTWNIVINSKTNFQLYKLSIKIISFIILTDQQSTEQFFRQIFQPLDTLLKEPANFFNRHQDQYLIRHSFLEYTKLLSELIESLRTENNKLRQNLFLSVQYLIVNLNRFLPFIINRDTDPSRQQFILNSDSIHACSQILNSFSNLLHALSSIASICLLDDDNNQQQNYFQTRLTLVHQFIQLITYIIHARFDLVECSSKKIHNELIHAQTRSFECVTNLIPWLSQMLILYNSNQDNRRMIQELITHIIDTCTPLIDINNFDKSIAISAGTLLSSIVPLTRQNLPIDQMNSIKHLIHRILSWNIVINSKTNFQLYKLSIKIISFIILTDQQSTEQFFRQIFQPLDTLLKEPPNFFNHQQDQYLIRHSFLEYTKLLSELIESLRTENNKLRQNLFLSVQYLIVNLNRFLPFIINRDTECETALISLLLIIFEIFRTQMGTELINTILQTTFSAFNIENVQNVLRESKKNDHPAISRFLEFLSLLVNEPGNSKLTQQFLPTIIELCTTALYPAIRENCALDIRENYYKLVYNLLVNNWRYFFKGNVLTTLNGEIETTANEQSFIQLMESIAWSFSQADIEQFRANLTSCNELQLKCGLYTKLIFRQQMSQALLSLLLSVLLARSHELCRDDIISTLFYILTNDNTNNFAYFIHNYLDQSNIQTILNDKHKRLLTETYGRNETDLPSFTQNLNDFIHDYRHYTTTNSNQSNIQTILNDKHKRLLTETYGRNETDLPSFTQNLNDFIHDYRHYTTTNSS</sequence>
<keyword evidence="5" id="KW-0963">Cytoplasm</keyword>
<dbReference type="Proteomes" id="UP000663891">
    <property type="component" value="Unassembled WGS sequence"/>
</dbReference>
<dbReference type="InterPro" id="IPR016024">
    <property type="entry name" value="ARM-type_fold"/>
</dbReference>
<evidence type="ECO:0000256" key="7">
    <source>
        <dbReference type="ARBA" id="ARBA00023242"/>
    </source>
</evidence>
<evidence type="ECO:0000256" key="5">
    <source>
        <dbReference type="ARBA" id="ARBA00022490"/>
    </source>
</evidence>
<evidence type="ECO:0000256" key="3">
    <source>
        <dbReference type="ARBA" id="ARBA00009466"/>
    </source>
</evidence>
<dbReference type="PANTHER" id="PTHR21452">
    <property type="entry name" value="EXPORTIN-6"/>
    <property type="match status" value="1"/>
</dbReference>
<protein>
    <recommendedName>
        <fullName evidence="10">Exportin-1/Importin-beta-like domain-containing protein</fullName>
    </recommendedName>
</protein>
<dbReference type="GO" id="GO:0005634">
    <property type="term" value="C:nucleus"/>
    <property type="evidence" value="ECO:0007669"/>
    <property type="project" value="UniProtKB-SubCell"/>
</dbReference>
<evidence type="ECO:0000313" key="8">
    <source>
        <dbReference type="EMBL" id="CAF0861069.1"/>
    </source>
</evidence>
<dbReference type="SUPFAM" id="SSF48371">
    <property type="entry name" value="ARM repeat"/>
    <property type="match status" value="2"/>
</dbReference>
<evidence type="ECO:0000313" key="9">
    <source>
        <dbReference type="Proteomes" id="UP000663891"/>
    </source>
</evidence>
<evidence type="ECO:0000256" key="1">
    <source>
        <dbReference type="ARBA" id="ARBA00004123"/>
    </source>
</evidence>
<proteinExistence type="inferred from homology"/>
<dbReference type="OrthoDB" id="10261013at2759"/>
<accession>A0A813WGN3</accession>
<organism evidence="8 9">
    <name type="scientific">Adineta steineri</name>
    <dbReference type="NCBI Taxonomy" id="433720"/>
    <lineage>
        <taxon>Eukaryota</taxon>
        <taxon>Metazoa</taxon>
        <taxon>Spiralia</taxon>
        <taxon>Gnathifera</taxon>
        <taxon>Rotifera</taxon>
        <taxon>Eurotatoria</taxon>
        <taxon>Bdelloidea</taxon>
        <taxon>Adinetida</taxon>
        <taxon>Adinetidae</taxon>
        <taxon>Adineta</taxon>
    </lineage>
</organism>
<dbReference type="InterPro" id="IPR011989">
    <property type="entry name" value="ARM-like"/>
</dbReference>
<dbReference type="GO" id="GO:0005737">
    <property type="term" value="C:cytoplasm"/>
    <property type="evidence" value="ECO:0007669"/>
    <property type="project" value="UniProtKB-SubCell"/>
</dbReference>
<reference evidence="8" key="1">
    <citation type="submission" date="2021-02" db="EMBL/GenBank/DDBJ databases">
        <authorList>
            <person name="Nowell W R."/>
        </authorList>
    </citation>
    <scope>NUCLEOTIDE SEQUENCE</scope>
</reference>
<dbReference type="GO" id="GO:0005049">
    <property type="term" value="F:nuclear export signal receptor activity"/>
    <property type="evidence" value="ECO:0007669"/>
    <property type="project" value="InterPro"/>
</dbReference>
<comment type="subcellular location">
    <subcellularLocation>
        <location evidence="2">Cytoplasm</location>
    </subcellularLocation>
    <subcellularLocation>
        <location evidence="1">Nucleus</location>
    </subcellularLocation>
</comment>
<keyword evidence="7" id="KW-0539">Nucleus</keyword>